<sequence>MADLRLIAMRCRLGAGLGSDVSFASDDARKLASHLETLADIYEASKTPEPPP</sequence>
<evidence type="ECO:0000313" key="2">
    <source>
        <dbReference type="EMBL" id="UGX89429.1"/>
    </source>
</evidence>
<reference evidence="1" key="2">
    <citation type="submission" date="2020-06" db="EMBL/GenBank/DDBJ databases">
        <title>Whole Genome Sequence of Bradyrhizobium sp. Strain 323S2.</title>
        <authorList>
            <person name="Bromfield E.S.P."/>
        </authorList>
    </citation>
    <scope>NUCLEOTIDE SEQUENCE [LARGE SCALE GENOMIC DNA]</scope>
    <source>
        <strain evidence="1">323S2</strain>
    </source>
</reference>
<evidence type="ECO:0000313" key="1">
    <source>
        <dbReference type="EMBL" id="NYY96256.1"/>
    </source>
</evidence>
<proteinExistence type="predicted"/>
<evidence type="ECO:0000313" key="3">
    <source>
        <dbReference type="Proteomes" id="UP000564836"/>
    </source>
</evidence>
<geneLocation type="plasmid" evidence="2 3">
    <name>pBb323S2d</name>
</geneLocation>
<dbReference type="EMBL" id="CP088277">
    <property type="protein sequence ID" value="UGX89429.1"/>
    <property type="molecule type" value="Genomic_DNA"/>
</dbReference>
<reference evidence="2 3" key="3">
    <citation type="journal article" date="2022" name="Int. J. Syst. Evol. Microbiol.">
        <title>Strains of Bradyrhizobium barranii sp. nov. associated with legumes native to Canada are symbionts of soybeans and belong to different subspecies (subsp. barranii subsp. nov. and subsp. apii subsp. nov.) and symbiovars (sv. glycinearum and sv. septentrionale).</title>
        <authorList>
            <person name="Bromfield E.S.P."/>
            <person name="Cloutier S."/>
            <person name="Wasai-Hara S."/>
            <person name="Minamisawa K."/>
        </authorList>
    </citation>
    <scope>NUCLEOTIDE SEQUENCE [LARGE SCALE GENOMIC DNA]</scope>
    <source>
        <strain evidence="3">323S2</strain>
        <plasmid evidence="2 3">pBb323S2d</plasmid>
    </source>
</reference>
<name>A0A7Z0TTS8_9BRAD</name>
<dbReference type="RefSeq" id="WP_155258263.1">
    <property type="nucleotide sequence ID" value="NZ_CP049701.1"/>
</dbReference>
<dbReference type="AlphaFoldDB" id="A0A7Z0TTS8"/>
<organism evidence="1">
    <name type="scientific">Bradyrhizobium barranii subsp. barranii</name>
    <dbReference type="NCBI Taxonomy" id="2823807"/>
    <lineage>
        <taxon>Bacteria</taxon>
        <taxon>Pseudomonadati</taxon>
        <taxon>Pseudomonadota</taxon>
        <taxon>Alphaproteobacteria</taxon>
        <taxon>Hyphomicrobiales</taxon>
        <taxon>Nitrobacteraceae</taxon>
        <taxon>Bradyrhizobium</taxon>
        <taxon>Bradyrhizobium barranii</taxon>
    </lineage>
</organism>
<reference evidence="2 3" key="1">
    <citation type="journal article" date="2017" name="Syst. Appl. Microbiol.">
        <title>Soybeans inoculated with root zone soils of Canadian native legumes harbour diverse and novel Bradyrhizobium spp. that possess agricultural potential.</title>
        <authorList>
            <person name="Bromfield E.S.P."/>
            <person name="Cloutier S."/>
            <person name="Tambong J.T."/>
            <person name="Tran Thi T.V."/>
        </authorList>
    </citation>
    <scope>NUCLEOTIDE SEQUENCE [LARGE SCALE GENOMIC DNA]</scope>
    <source>
        <strain evidence="2 3">323S2</strain>
    </source>
</reference>
<gene>
    <name evidence="2" type="ORF">G6321_00000445</name>
    <name evidence="1" type="ORF">G6321_49980</name>
</gene>
<accession>A0A7Z0TTS8</accession>
<dbReference type="Proteomes" id="UP000564836">
    <property type="component" value="Plasmid pBb323S2d"/>
</dbReference>
<protein>
    <submittedName>
        <fullName evidence="1">Uncharacterized protein</fullName>
    </submittedName>
</protein>
<dbReference type="EMBL" id="JACBFH010000002">
    <property type="protein sequence ID" value="NYY96256.1"/>
    <property type="molecule type" value="Genomic_DNA"/>
</dbReference>
<keyword evidence="2" id="KW-0614">Plasmid</keyword>